<comment type="caution">
    <text evidence="1">The sequence shown here is derived from an EMBL/GenBank/DDBJ whole genome shotgun (WGS) entry which is preliminary data.</text>
</comment>
<organism evidence="1 2">
    <name type="scientific">Rhizoctonia solani</name>
    <dbReference type="NCBI Taxonomy" id="456999"/>
    <lineage>
        <taxon>Eukaryota</taxon>
        <taxon>Fungi</taxon>
        <taxon>Dikarya</taxon>
        <taxon>Basidiomycota</taxon>
        <taxon>Agaricomycotina</taxon>
        <taxon>Agaricomycetes</taxon>
        <taxon>Cantharellales</taxon>
        <taxon>Ceratobasidiaceae</taxon>
        <taxon>Rhizoctonia</taxon>
    </lineage>
</organism>
<protein>
    <submittedName>
        <fullName evidence="1">Uncharacterized protein</fullName>
    </submittedName>
</protein>
<reference evidence="1" key="1">
    <citation type="submission" date="2021-01" db="EMBL/GenBank/DDBJ databases">
        <authorList>
            <person name="Kaushik A."/>
        </authorList>
    </citation>
    <scope>NUCLEOTIDE SEQUENCE</scope>
    <source>
        <strain evidence="1">AG1-1C</strain>
    </source>
</reference>
<name>A0A8H3BLG0_9AGAM</name>
<dbReference type="Proteomes" id="UP000663846">
    <property type="component" value="Unassembled WGS sequence"/>
</dbReference>
<proteinExistence type="predicted"/>
<evidence type="ECO:0000313" key="2">
    <source>
        <dbReference type="Proteomes" id="UP000663846"/>
    </source>
</evidence>
<sequence length="121" mass="13332">MLPHNAPYLTQETFISTVQALSALSHVSTAQQSAIKNTRYAGLVREASLHSWADITSRKVDAVLEDDEFRNTLDRVRPSPPDADQEKPAVDRLRDWAGRTAGETLRELDGFITAGHSQSTG</sequence>
<dbReference type="EMBL" id="CAJMWS010000724">
    <property type="protein sequence ID" value="CAE6460703.1"/>
    <property type="molecule type" value="Genomic_DNA"/>
</dbReference>
<gene>
    <name evidence="1" type="ORF">RDB_LOCUS159092</name>
</gene>
<accession>A0A8H3BLG0</accession>
<evidence type="ECO:0000313" key="1">
    <source>
        <dbReference type="EMBL" id="CAE6460703.1"/>
    </source>
</evidence>
<dbReference type="AlphaFoldDB" id="A0A8H3BLG0"/>